<evidence type="ECO:0000256" key="6">
    <source>
        <dbReference type="ARBA" id="ARBA00022729"/>
    </source>
</evidence>
<dbReference type="GO" id="GO:0004674">
    <property type="term" value="F:protein serine/threonine kinase activity"/>
    <property type="evidence" value="ECO:0007669"/>
    <property type="project" value="UniProtKB-KW"/>
</dbReference>
<feature type="compositionally biased region" description="Low complexity" evidence="19">
    <location>
        <begin position="807"/>
        <end position="821"/>
    </location>
</feature>
<dbReference type="GeneID" id="115699458"/>
<feature type="domain" description="Protein kinase" evidence="22">
    <location>
        <begin position="512"/>
        <end position="798"/>
    </location>
</feature>
<dbReference type="CDD" id="cd14066">
    <property type="entry name" value="STKc_IRAK"/>
    <property type="match status" value="1"/>
</dbReference>
<keyword evidence="7" id="KW-0430">Lectin</keyword>
<evidence type="ECO:0000259" key="23">
    <source>
        <dbReference type="PROSITE" id="PS50927"/>
    </source>
</evidence>
<keyword evidence="15" id="KW-0325">Glycoprotein</keyword>
<accession>A0A803QK35</accession>
<dbReference type="Gramene" id="evm.model.10.1545">
    <property type="protein sequence ID" value="cds.evm.model.10.1545"/>
    <property type="gene ID" value="evm.TU.10.1545"/>
</dbReference>
<dbReference type="FunFam" id="3.30.200.20:FF:000330">
    <property type="entry name" value="G-type lectin S-receptor-like serine/threonine-protein kinase At4g03230"/>
    <property type="match status" value="1"/>
</dbReference>
<keyword evidence="6 21" id="KW-0732">Signal</keyword>
<dbReference type="Pfam" id="PF01453">
    <property type="entry name" value="B_lectin"/>
    <property type="match status" value="1"/>
</dbReference>
<comment type="subcellular location">
    <subcellularLocation>
        <location evidence="1">Cell membrane</location>
        <topology evidence="1">Single-pass type I membrane protein</topology>
    </subcellularLocation>
</comment>
<sequence>MDTNSNPILKLAFFLSLILNIHSLYGADSISTNDILSGQSTIISASSVFEMGFFRPGSAQDYYLGIWRLKDTSRRSVWVANREIPVSLASELRITDGNLVLYNELKLPVWSTNLSSSNTTTRSVQAVLLDSGNLVINDKSSSSSIPLWQSFEFPSHAWLPGAKLGYNKTSDTRKILTSWKSLEDPSPGLFSAQLDHTNNSVFIQWNRSKNYWTSGPWDGNLFSGIPEMNRNAENYYFTFVSNENESYITYTMTNTSTLINHFEIDVSGQLTQVNWRSDNGWTVFWSVPSQRCEVYRACGAYANCDSNEESLTPCQCLMGFEPNSPKDWELKDYSGGCYRKTRLQCGVSNNNTTVDRFLEMTDMSLPENMHSEEASNLDECESNCLRNCSCSGFSYGSLGCSIITGDILNLKQLVSGDSRQRTIHIRLANSEFRMRKEFQRWKLYALLFGVIALVMFITFIACFIYLRRRKRAAIKQELGSLIDPNHFKDDEKEGIQVPFVALANILAATDNFSEANKLGQGGFGPVYKGKFPGDQEIAIKRLSSGSGQGSEEFKNEVLLIAKLQHRNLVRLLGYCAERNEQILIYEYMPNKSLDSFLFDENLRGLLNWEIRFNIIMGITRGLLYLHHDSRLRIIHRDLKISNVLLDEHMNPKISDFGLAKIFGGKQTQGSTNRVVGTYGYMSPEYALEGLFSTKSDIFSFGVVTLEIITGQRNSKSYRLEEAVGLIGYVWEMWNKNKAFELIDSASKEKFNEDEFMRCVRVGLLCVQDDPNDRPTMSNVMLMLGSETASLPSPRQPTFIVKRSISSNPNNLSHSSSSNNLLTDTLYQGR</sequence>
<dbReference type="SUPFAM" id="SSF51110">
    <property type="entry name" value="alpha-D-mannose-specific plant lectins"/>
    <property type="match status" value="1"/>
</dbReference>
<dbReference type="Gene3D" id="3.30.200.20">
    <property type="entry name" value="Phosphorylase Kinase, domain 1"/>
    <property type="match status" value="1"/>
</dbReference>
<evidence type="ECO:0000256" key="4">
    <source>
        <dbReference type="ARBA" id="ARBA00022679"/>
    </source>
</evidence>
<dbReference type="GO" id="GO:0005524">
    <property type="term" value="F:ATP binding"/>
    <property type="evidence" value="ECO:0007669"/>
    <property type="project" value="UniProtKB-KW"/>
</dbReference>
<keyword evidence="12 20" id="KW-0472">Membrane</keyword>
<evidence type="ECO:0000259" key="24">
    <source>
        <dbReference type="PROSITE" id="PS50948"/>
    </source>
</evidence>
<evidence type="ECO:0000256" key="16">
    <source>
        <dbReference type="ARBA" id="ARBA00047899"/>
    </source>
</evidence>
<keyword evidence="8 18" id="KW-0547">Nucleotide-binding</keyword>
<evidence type="ECO:0000256" key="5">
    <source>
        <dbReference type="ARBA" id="ARBA00022692"/>
    </source>
</evidence>
<keyword evidence="2" id="KW-1003">Cell membrane</keyword>
<dbReference type="InterPro" id="IPR036426">
    <property type="entry name" value="Bulb-type_lectin_dom_sf"/>
</dbReference>
<dbReference type="Pfam" id="PF07714">
    <property type="entry name" value="PK_Tyr_Ser-Thr"/>
    <property type="match status" value="1"/>
</dbReference>
<dbReference type="PANTHER" id="PTHR27002">
    <property type="entry name" value="RECEPTOR-LIKE SERINE/THREONINE-PROTEIN KINASE SD1-8"/>
    <property type="match status" value="1"/>
</dbReference>
<dbReference type="InterPro" id="IPR008271">
    <property type="entry name" value="Ser/Thr_kinase_AS"/>
</dbReference>
<evidence type="ECO:0000256" key="20">
    <source>
        <dbReference type="SAM" id="Phobius"/>
    </source>
</evidence>
<gene>
    <name evidence="25" type="primary">LOC115699458</name>
</gene>
<feature type="domain" description="Apple" evidence="24">
    <location>
        <begin position="345"/>
        <end position="428"/>
    </location>
</feature>
<keyword evidence="10 18" id="KW-0067">ATP-binding</keyword>
<dbReference type="InterPro" id="IPR011009">
    <property type="entry name" value="Kinase-like_dom_sf"/>
</dbReference>
<dbReference type="GO" id="GO:0030246">
    <property type="term" value="F:carbohydrate binding"/>
    <property type="evidence" value="ECO:0007669"/>
    <property type="project" value="UniProtKB-KW"/>
</dbReference>
<dbReference type="GO" id="GO:0005886">
    <property type="term" value="C:plasma membrane"/>
    <property type="evidence" value="ECO:0007669"/>
    <property type="project" value="UniProtKB-SubCell"/>
</dbReference>
<feature type="domain" description="Bulb-type lectin" evidence="23">
    <location>
        <begin position="27"/>
        <end position="149"/>
    </location>
</feature>
<keyword evidence="5 20" id="KW-0812">Transmembrane</keyword>
<evidence type="ECO:0000256" key="9">
    <source>
        <dbReference type="ARBA" id="ARBA00022777"/>
    </source>
</evidence>
<evidence type="ECO:0000256" key="11">
    <source>
        <dbReference type="ARBA" id="ARBA00022989"/>
    </source>
</evidence>
<dbReference type="InterPro" id="IPR000719">
    <property type="entry name" value="Prot_kinase_dom"/>
</dbReference>
<dbReference type="PIRSF" id="PIRSF000641">
    <property type="entry name" value="SRK"/>
    <property type="match status" value="1"/>
</dbReference>
<dbReference type="Gene3D" id="2.90.10.10">
    <property type="entry name" value="Bulb-type lectin domain"/>
    <property type="match status" value="1"/>
</dbReference>
<feature type="chain" id="PRO_5030939199" description="Receptor-like serine/threonine-protein kinase" evidence="21">
    <location>
        <begin position="24"/>
        <end position="829"/>
    </location>
</feature>
<dbReference type="Proteomes" id="UP000596661">
    <property type="component" value="Unassembled WGS sequence"/>
</dbReference>
<dbReference type="EMBL" id="UZAU01000821">
    <property type="status" value="NOT_ANNOTATED_CDS"/>
    <property type="molecule type" value="Genomic_DNA"/>
</dbReference>
<evidence type="ECO:0000256" key="12">
    <source>
        <dbReference type="ARBA" id="ARBA00023136"/>
    </source>
</evidence>
<dbReference type="EC" id="2.7.11.1" evidence="18"/>
<evidence type="ECO:0000313" key="26">
    <source>
        <dbReference type="Proteomes" id="UP000596661"/>
    </source>
</evidence>
<organism evidence="25 26">
    <name type="scientific">Cannabis sativa</name>
    <name type="common">Hemp</name>
    <name type="synonym">Marijuana</name>
    <dbReference type="NCBI Taxonomy" id="3483"/>
    <lineage>
        <taxon>Eukaryota</taxon>
        <taxon>Viridiplantae</taxon>
        <taxon>Streptophyta</taxon>
        <taxon>Embryophyta</taxon>
        <taxon>Tracheophyta</taxon>
        <taxon>Spermatophyta</taxon>
        <taxon>Magnoliopsida</taxon>
        <taxon>eudicotyledons</taxon>
        <taxon>Gunneridae</taxon>
        <taxon>Pentapetalae</taxon>
        <taxon>rosids</taxon>
        <taxon>fabids</taxon>
        <taxon>Rosales</taxon>
        <taxon>Cannabaceae</taxon>
        <taxon>Cannabis</taxon>
    </lineage>
</organism>
<dbReference type="RefSeq" id="XP_030482742.1">
    <property type="nucleotide sequence ID" value="XM_030626882.2"/>
</dbReference>
<dbReference type="SUPFAM" id="SSF56112">
    <property type="entry name" value="Protein kinase-like (PK-like)"/>
    <property type="match status" value="1"/>
</dbReference>
<dbReference type="PROSITE" id="PS50948">
    <property type="entry name" value="PAN"/>
    <property type="match status" value="1"/>
</dbReference>
<dbReference type="Pfam" id="PF00954">
    <property type="entry name" value="S_locus_glycop"/>
    <property type="match status" value="1"/>
</dbReference>
<evidence type="ECO:0000256" key="2">
    <source>
        <dbReference type="ARBA" id="ARBA00022475"/>
    </source>
</evidence>
<dbReference type="KEGG" id="csav:115699458"/>
<dbReference type="InterPro" id="IPR003609">
    <property type="entry name" value="Pan_app"/>
</dbReference>
<evidence type="ECO:0000256" key="15">
    <source>
        <dbReference type="ARBA" id="ARBA00023180"/>
    </source>
</evidence>
<evidence type="ECO:0000256" key="7">
    <source>
        <dbReference type="ARBA" id="ARBA00022734"/>
    </source>
</evidence>
<dbReference type="InterPro" id="IPR001480">
    <property type="entry name" value="Bulb-type_lectin_dom"/>
</dbReference>
<keyword evidence="13" id="KW-1015">Disulfide bond</keyword>
<dbReference type="FunFam" id="1.10.510.10:FF:000060">
    <property type="entry name" value="G-type lectin S-receptor-like serine/threonine-protein kinase"/>
    <property type="match status" value="1"/>
</dbReference>
<evidence type="ECO:0000256" key="8">
    <source>
        <dbReference type="ARBA" id="ARBA00022741"/>
    </source>
</evidence>
<dbReference type="PROSITE" id="PS00108">
    <property type="entry name" value="PROTEIN_KINASE_ST"/>
    <property type="match status" value="1"/>
</dbReference>
<dbReference type="CDD" id="cd00028">
    <property type="entry name" value="B_lectin"/>
    <property type="match status" value="1"/>
</dbReference>
<dbReference type="InterPro" id="IPR024171">
    <property type="entry name" value="SRK-like_kinase"/>
</dbReference>
<name>A0A803QK35_CANSA</name>
<dbReference type="AlphaFoldDB" id="A0A803QK35"/>
<keyword evidence="4 18" id="KW-0808">Transferase</keyword>
<protein>
    <recommendedName>
        <fullName evidence="18">Receptor-like serine/threonine-protein kinase</fullName>
        <ecNumber evidence="18">2.7.11.1</ecNumber>
    </recommendedName>
</protein>
<keyword evidence="11 20" id="KW-1133">Transmembrane helix</keyword>
<evidence type="ECO:0000256" key="13">
    <source>
        <dbReference type="ARBA" id="ARBA00023157"/>
    </source>
</evidence>
<keyword evidence="26" id="KW-1185">Reference proteome</keyword>
<evidence type="ECO:0000259" key="22">
    <source>
        <dbReference type="PROSITE" id="PS50011"/>
    </source>
</evidence>
<evidence type="ECO:0000313" key="25">
    <source>
        <dbReference type="EnsemblPlants" id="cds.evm.model.10.1545"/>
    </source>
</evidence>
<comment type="similarity">
    <text evidence="18">Belongs to the protein kinase superfamily. Ser/Thr protein kinase family.</text>
</comment>
<reference evidence="25" key="1">
    <citation type="submission" date="2021-03" db="UniProtKB">
        <authorList>
            <consortium name="EnsemblPlants"/>
        </authorList>
    </citation>
    <scope>IDENTIFICATION</scope>
</reference>
<evidence type="ECO:0000256" key="14">
    <source>
        <dbReference type="ARBA" id="ARBA00023170"/>
    </source>
</evidence>
<dbReference type="Pfam" id="PF08276">
    <property type="entry name" value="PAN_2"/>
    <property type="match status" value="1"/>
</dbReference>
<dbReference type="SMART" id="SM00473">
    <property type="entry name" value="PAN_AP"/>
    <property type="match status" value="1"/>
</dbReference>
<evidence type="ECO:0000256" key="1">
    <source>
        <dbReference type="ARBA" id="ARBA00004251"/>
    </source>
</evidence>
<dbReference type="GO" id="GO:0048544">
    <property type="term" value="P:recognition of pollen"/>
    <property type="evidence" value="ECO:0007669"/>
    <property type="project" value="InterPro"/>
</dbReference>
<dbReference type="SMART" id="SM00108">
    <property type="entry name" value="B_lectin"/>
    <property type="match status" value="1"/>
</dbReference>
<comment type="catalytic activity">
    <reaction evidence="16 18">
        <text>L-threonyl-[protein] + ATP = O-phospho-L-threonyl-[protein] + ADP + H(+)</text>
        <dbReference type="Rhea" id="RHEA:46608"/>
        <dbReference type="Rhea" id="RHEA-COMP:11060"/>
        <dbReference type="Rhea" id="RHEA-COMP:11605"/>
        <dbReference type="ChEBI" id="CHEBI:15378"/>
        <dbReference type="ChEBI" id="CHEBI:30013"/>
        <dbReference type="ChEBI" id="CHEBI:30616"/>
        <dbReference type="ChEBI" id="CHEBI:61977"/>
        <dbReference type="ChEBI" id="CHEBI:456216"/>
        <dbReference type="EC" id="2.7.11.1"/>
    </reaction>
</comment>
<keyword evidence="3 18" id="KW-0723">Serine/threonine-protein kinase</keyword>
<evidence type="ECO:0000256" key="17">
    <source>
        <dbReference type="ARBA" id="ARBA00048679"/>
    </source>
</evidence>
<dbReference type="SMART" id="SM00220">
    <property type="entry name" value="S_TKc"/>
    <property type="match status" value="1"/>
</dbReference>
<evidence type="ECO:0000256" key="10">
    <source>
        <dbReference type="ARBA" id="ARBA00022840"/>
    </source>
</evidence>
<dbReference type="PROSITE" id="PS50011">
    <property type="entry name" value="PROTEIN_KINASE_DOM"/>
    <property type="match status" value="1"/>
</dbReference>
<dbReference type="OMA" id="FTHEVDM"/>
<dbReference type="Gene3D" id="1.10.510.10">
    <property type="entry name" value="Transferase(Phosphotransferase) domain 1"/>
    <property type="match status" value="1"/>
</dbReference>
<evidence type="ECO:0000256" key="18">
    <source>
        <dbReference type="PIRNR" id="PIRNR000641"/>
    </source>
</evidence>
<dbReference type="InterPro" id="IPR000858">
    <property type="entry name" value="S_locus_glycoprot_dom"/>
</dbReference>
<dbReference type="PANTHER" id="PTHR27002:SF1111">
    <property type="entry name" value="NON-SPECIFIC SERINE_THREONINE PROTEIN KINASE"/>
    <property type="match status" value="1"/>
</dbReference>
<dbReference type="EnsemblPlants" id="evm.model.10.1545">
    <property type="protein sequence ID" value="cds.evm.model.10.1545"/>
    <property type="gene ID" value="evm.TU.10.1545"/>
</dbReference>
<feature type="transmembrane region" description="Helical" evidence="20">
    <location>
        <begin position="443"/>
        <end position="466"/>
    </location>
</feature>
<dbReference type="CDD" id="cd01098">
    <property type="entry name" value="PAN_AP_plant"/>
    <property type="match status" value="1"/>
</dbReference>
<evidence type="ECO:0000256" key="21">
    <source>
        <dbReference type="SAM" id="SignalP"/>
    </source>
</evidence>
<dbReference type="PROSITE" id="PS50927">
    <property type="entry name" value="BULB_LECTIN"/>
    <property type="match status" value="1"/>
</dbReference>
<proteinExistence type="inferred from homology"/>
<dbReference type="OrthoDB" id="4062651at2759"/>
<feature type="region of interest" description="Disordered" evidence="19">
    <location>
        <begin position="807"/>
        <end position="829"/>
    </location>
</feature>
<feature type="signal peptide" evidence="21">
    <location>
        <begin position="1"/>
        <end position="23"/>
    </location>
</feature>
<keyword evidence="9 18" id="KW-0418">Kinase</keyword>
<comment type="catalytic activity">
    <reaction evidence="17 18">
        <text>L-seryl-[protein] + ATP = O-phospho-L-seryl-[protein] + ADP + H(+)</text>
        <dbReference type="Rhea" id="RHEA:17989"/>
        <dbReference type="Rhea" id="RHEA-COMP:9863"/>
        <dbReference type="Rhea" id="RHEA-COMP:11604"/>
        <dbReference type="ChEBI" id="CHEBI:15378"/>
        <dbReference type="ChEBI" id="CHEBI:29999"/>
        <dbReference type="ChEBI" id="CHEBI:30616"/>
        <dbReference type="ChEBI" id="CHEBI:83421"/>
        <dbReference type="ChEBI" id="CHEBI:456216"/>
        <dbReference type="EC" id="2.7.11.1"/>
    </reaction>
</comment>
<evidence type="ECO:0000256" key="3">
    <source>
        <dbReference type="ARBA" id="ARBA00022527"/>
    </source>
</evidence>
<dbReference type="InterPro" id="IPR001245">
    <property type="entry name" value="Ser-Thr/Tyr_kinase_cat_dom"/>
</dbReference>
<evidence type="ECO:0000256" key="19">
    <source>
        <dbReference type="SAM" id="MobiDB-lite"/>
    </source>
</evidence>
<keyword evidence="14" id="KW-0675">Receptor</keyword>